<sequence>MQYVYSRPLLPILSPCPRGLLRSACPPSTGSARAAAKTNCPESNKVDRYDTAHRLRCIGRQKLAMTKEHKTQNARKAANPDSTSILIQYTLLNQAQQGTSAQAKKTNSIRGNRWLTDRQMRTAQAEAFKSSTTPPAPSWMLGDSTPVLGCS</sequence>
<dbReference type="EMBL" id="KV417287">
    <property type="protein sequence ID" value="KZO95849.1"/>
    <property type="molecule type" value="Genomic_DNA"/>
</dbReference>
<accession>A0A167LMH7</accession>
<name>A0A167LMH7_CALVF</name>
<organism evidence="2 3">
    <name type="scientific">Calocera viscosa (strain TUFC12733)</name>
    <dbReference type="NCBI Taxonomy" id="1330018"/>
    <lineage>
        <taxon>Eukaryota</taxon>
        <taxon>Fungi</taxon>
        <taxon>Dikarya</taxon>
        <taxon>Basidiomycota</taxon>
        <taxon>Agaricomycotina</taxon>
        <taxon>Dacrymycetes</taxon>
        <taxon>Dacrymycetales</taxon>
        <taxon>Dacrymycetaceae</taxon>
        <taxon>Calocera</taxon>
    </lineage>
</organism>
<dbReference type="Proteomes" id="UP000076738">
    <property type="component" value="Unassembled WGS sequence"/>
</dbReference>
<feature type="region of interest" description="Disordered" evidence="1">
    <location>
        <begin position="127"/>
        <end position="151"/>
    </location>
</feature>
<protein>
    <submittedName>
        <fullName evidence="2">Uncharacterized protein</fullName>
    </submittedName>
</protein>
<evidence type="ECO:0000256" key="1">
    <source>
        <dbReference type="SAM" id="MobiDB-lite"/>
    </source>
</evidence>
<keyword evidence="3" id="KW-1185">Reference proteome</keyword>
<evidence type="ECO:0000313" key="3">
    <source>
        <dbReference type="Proteomes" id="UP000076738"/>
    </source>
</evidence>
<reference evidence="2 3" key="1">
    <citation type="journal article" date="2016" name="Mol. Biol. Evol.">
        <title>Comparative Genomics of Early-Diverging Mushroom-Forming Fungi Provides Insights into the Origins of Lignocellulose Decay Capabilities.</title>
        <authorList>
            <person name="Nagy L.G."/>
            <person name="Riley R."/>
            <person name="Tritt A."/>
            <person name="Adam C."/>
            <person name="Daum C."/>
            <person name="Floudas D."/>
            <person name="Sun H."/>
            <person name="Yadav J.S."/>
            <person name="Pangilinan J."/>
            <person name="Larsson K.H."/>
            <person name="Matsuura K."/>
            <person name="Barry K."/>
            <person name="Labutti K."/>
            <person name="Kuo R."/>
            <person name="Ohm R.A."/>
            <person name="Bhattacharya S.S."/>
            <person name="Shirouzu T."/>
            <person name="Yoshinaga Y."/>
            <person name="Martin F.M."/>
            <person name="Grigoriev I.V."/>
            <person name="Hibbett D.S."/>
        </authorList>
    </citation>
    <scope>NUCLEOTIDE SEQUENCE [LARGE SCALE GENOMIC DNA]</scope>
    <source>
        <strain evidence="2 3">TUFC12733</strain>
    </source>
</reference>
<proteinExistence type="predicted"/>
<gene>
    <name evidence="2" type="ORF">CALVIDRAFT_537827</name>
</gene>
<evidence type="ECO:0000313" key="2">
    <source>
        <dbReference type="EMBL" id="KZO95849.1"/>
    </source>
</evidence>
<dbReference type="AlphaFoldDB" id="A0A167LMH7"/>